<evidence type="ECO:0000313" key="2">
    <source>
        <dbReference type="Proteomes" id="UP001085076"/>
    </source>
</evidence>
<accession>A0A9D5CVF7</accession>
<dbReference type="EMBL" id="JAGGNH010000003">
    <property type="protein sequence ID" value="KAJ0979045.1"/>
    <property type="molecule type" value="Genomic_DNA"/>
</dbReference>
<sequence length="292" mass="33376">MFGVEVEESNETAMLQDERHEQCRASAVFQDTDDSWIQIIDVKAETMDANQARKKTIWLNRKATEFQDRVFENLRPHWNIQEVSITAKSSHLLGSFHPSSISSLKIFVKVKQIGGEFYGNGSVSIVPFPSLETLEFNKLSIWEGLDGVGLNRLASLQSLKIWNCPKGRSKVCDSTQLPVQDGIGSRMHDLVERFDVIELQLNDLNTTMSKVEVEELGIYGRQEDRNRVIELILENRKSELCVIPIVGVQEWCQEYGRNKLVHNPRVIVDQKDFYPNDINEAKHADQPICKTC</sequence>
<protein>
    <submittedName>
        <fullName evidence="1">Uncharacterized protein</fullName>
    </submittedName>
</protein>
<proteinExistence type="predicted"/>
<dbReference type="AlphaFoldDB" id="A0A9D5CVF7"/>
<evidence type="ECO:0000313" key="1">
    <source>
        <dbReference type="EMBL" id="KAJ0979045.1"/>
    </source>
</evidence>
<organism evidence="1 2">
    <name type="scientific">Dioscorea zingiberensis</name>
    <dbReference type="NCBI Taxonomy" id="325984"/>
    <lineage>
        <taxon>Eukaryota</taxon>
        <taxon>Viridiplantae</taxon>
        <taxon>Streptophyta</taxon>
        <taxon>Embryophyta</taxon>
        <taxon>Tracheophyta</taxon>
        <taxon>Spermatophyta</taxon>
        <taxon>Magnoliopsida</taxon>
        <taxon>Liliopsida</taxon>
        <taxon>Dioscoreales</taxon>
        <taxon>Dioscoreaceae</taxon>
        <taxon>Dioscorea</taxon>
    </lineage>
</organism>
<dbReference type="Proteomes" id="UP001085076">
    <property type="component" value="Miscellaneous, Linkage group lg03"/>
</dbReference>
<dbReference type="OrthoDB" id="1303418at2759"/>
<comment type="caution">
    <text evidence="1">The sequence shown here is derived from an EMBL/GenBank/DDBJ whole genome shotgun (WGS) entry which is preliminary data.</text>
</comment>
<name>A0A9D5CVF7_9LILI</name>
<keyword evidence="2" id="KW-1185">Reference proteome</keyword>
<gene>
    <name evidence="1" type="ORF">J5N97_014519</name>
</gene>
<reference evidence="1" key="2">
    <citation type="journal article" date="2022" name="Hortic Res">
        <title>The genome of Dioscorea zingiberensis sheds light on the biosynthesis, origin and evolution of the medicinally important diosgenin saponins.</title>
        <authorList>
            <person name="Li Y."/>
            <person name="Tan C."/>
            <person name="Li Z."/>
            <person name="Guo J."/>
            <person name="Li S."/>
            <person name="Chen X."/>
            <person name="Wang C."/>
            <person name="Dai X."/>
            <person name="Yang H."/>
            <person name="Song W."/>
            <person name="Hou L."/>
            <person name="Xu J."/>
            <person name="Tong Z."/>
            <person name="Xu A."/>
            <person name="Yuan X."/>
            <person name="Wang W."/>
            <person name="Yang Q."/>
            <person name="Chen L."/>
            <person name="Sun Z."/>
            <person name="Wang K."/>
            <person name="Pan B."/>
            <person name="Chen J."/>
            <person name="Bao Y."/>
            <person name="Liu F."/>
            <person name="Qi X."/>
            <person name="Gang D.R."/>
            <person name="Wen J."/>
            <person name="Li J."/>
        </authorList>
    </citation>
    <scope>NUCLEOTIDE SEQUENCE</scope>
    <source>
        <strain evidence="1">Dzin_1.0</strain>
    </source>
</reference>
<reference evidence="1" key="1">
    <citation type="submission" date="2021-03" db="EMBL/GenBank/DDBJ databases">
        <authorList>
            <person name="Li Z."/>
            <person name="Yang C."/>
        </authorList>
    </citation>
    <scope>NUCLEOTIDE SEQUENCE</scope>
    <source>
        <strain evidence="1">Dzin_1.0</strain>
        <tissue evidence="1">Leaf</tissue>
    </source>
</reference>